<sequence>MNNIKICFSIATNNIRKWSANPRIYVILILMVMFAWHYVSPYVSAAKALGYRVTPWIFPHMINFSTLQRYIMLGLILLFCDAPFMDNTQPYVIIRSKKTTWAIGQIIYIALATAIYLITLVCLCIIVLLPVMYFSDGWGKILTTFANSNAGSQFRIEYVSYRIVSSYSPIQAMILSLILEWVVGILLGLVMFATNMYFKRGVGAIVAITIVMFDTFIDFGSVYVSKFSPVSFPRLGIIDSSGISNKPSPAYICAFFIISIAVLIFMSIRSIKRKSLEVQKMI</sequence>
<name>A0ABS4K1H5_9CLOT</name>
<reference evidence="2 3" key="1">
    <citation type="submission" date="2021-03" db="EMBL/GenBank/DDBJ databases">
        <title>Genomic Encyclopedia of Type Strains, Phase IV (KMG-IV): sequencing the most valuable type-strain genomes for metagenomic binning, comparative biology and taxonomic classification.</title>
        <authorList>
            <person name="Goeker M."/>
        </authorList>
    </citation>
    <scope>NUCLEOTIDE SEQUENCE [LARGE SCALE GENOMIC DNA]</scope>
    <source>
        <strain evidence="2 3">DSM 28650</strain>
    </source>
</reference>
<evidence type="ECO:0000256" key="1">
    <source>
        <dbReference type="SAM" id="Phobius"/>
    </source>
</evidence>
<dbReference type="Proteomes" id="UP001519308">
    <property type="component" value="Unassembled WGS sequence"/>
</dbReference>
<organism evidence="2 3">
    <name type="scientific">Clostridium punense</name>
    <dbReference type="NCBI Taxonomy" id="1054297"/>
    <lineage>
        <taxon>Bacteria</taxon>
        <taxon>Bacillati</taxon>
        <taxon>Bacillota</taxon>
        <taxon>Clostridia</taxon>
        <taxon>Eubacteriales</taxon>
        <taxon>Clostridiaceae</taxon>
        <taxon>Clostridium</taxon>
    </lineage>
</organism>
<proteinExistence type="predicted"/>
<keyword evidence="3" id="KW-1185">Reference proteome</keyword>
<evidence type="ECO:0000313" key="2">
    <source>
        <dbReference type="EMBL" id="MBP2021627.1"/>
    </source>
</evidence>
<protein>
    <recommendedName>
        <fullName evidence="4">ABC transporter permease</fullName>
    </recommendedName>
</protein>
<feature type="transmembrane region" description="Helical" evidence="1">
    <location>
        <begin position="204"/>
        <end position="224"/>
    </location>
</feature>
<dbReference type="RefSeq" id="WP_021284091.1">
    <property type="nucleotide sequence ID" value="NZ_JAGGLL010000009.1"/>
</dbReference>
<comment type="caution">
    <text evidence="2">The sequence shown here is derived from an EMBL/GenBank/DDBJ whole genome shotgun (WGS) entry which is preliminary data.</text>
</comment>
<feature type="transmembrane region" description="Helical" evidence="1">
    <location>
        <begin position="20"/>
        <end position="39"/>
    </location>
</feature>
<keyword evidence="1" id="KW-0812">Transmembrane</keyword>
<dbReference type="EMBL" id="JAGGLL010000009">
    <property type="protein sequence ID" value="MBP2021627.1"/>
    <property type="molecule type" value="Genomic_DNA"/>
</dbReference>
<feature type="transmembrane region" description="Helical" evidence="1">
    <location>
        <begin position="106"/>
        <end position="133"/>
    </location>
</feature>
<gene>
    <name evidence="2" type="ORF">J2Z44_001423</name>
</gene>
<evidence type="ECO:0000313" key="3">
    <source>
        <dbReference type="Proteomes" id="UP001519308"/>
    </source>
</evidence>
<keyword evidence="1" id="KW-0472">Membrane</keyword>
<feature type="transmembrane region" description="Helical" evidence="1">
    <location>
        <begin position="249"/>
        <end position="271"/>
    </location>
</feature>
<keyword evidence="1" id="KW-1133">Transmembrane helix</keyword>
<feature type="transmembrane region" description="Helical" evidence="1">
    <location>
        <begin position="67"/>
        <end position="85"/>
    </location>
</feature>
<feature type="transmembrane region" description="Helical" evidence="1">
    <location>
        <begin position="170"/>
        <end position="192"/>
    </location>
</feature>
<accession>A0ABS4K1H5</accession>
<evidence type="ECO:0008006" key="4">
    <source>
        <dbReference type="Google" id="ProtNLM"/>
    </source>
</evidence>